<keyword evidence="12" id="KW-1185">Reference proteome</keyword>
<dbReference type="PANTHER" id="PTHR35789:SF1">
    <property type="entry name" value="SPORE GERMINATION PROTEIN B3"/>
    <property type="match status" value="1"/>
</dbReference>
<keyword evidence="5" id="KW-0472">Membrane</keyword>
<keyword evidence="3" id="KW-0309">Germination</keyword>
<dbReference type="Gene3D" id="3.30.300.210">
    <property type="entry name" value="Nutrient germinant receptor protein C, domain 3"/>
    <property type="match status" value="1"/>
</dbReference>
<name>A0A3D9JTR1_9BACL</name>
<dbReference type="NCBIfam" id="TIGR02887">
    <property type="entry name" value="spore_ger_x_C"/>
    <property type="match status" value="1"/>
</dbReference>
<feature type="chain" id="PRO_5039244435" evidence="8">
    <location>
        <begin position="23"/>
        <end position="389"/>
    </location>
</feature>
<protein>
    <submittedName>
        <fullName evidence="11">Ger(X)C family germination protein</fullName>
    </submittedName>
</protein>
<evidence type="ECO:0000256" key="5">
    <source>
        <dbReference type="ARBA" id="ARBA00023136"/>
    </source>
</evidence>
<dbReference type="AlphaFoldDB" id="A0A3D9JTR1"/>
<dbReference type="Proteomes" id="UP000256977">
    <property type="component" value="Unassembled WGS sequence"/>
</dbReference>
<feature type="signal peptide" evidence="8">
    <location>
        <begin position="1"/>
        <end position="22"/>
    </location>
</feature>
<proteinExistence type="inferred from homology"/>
<evidence type="ECO:0000256" key="7">
    <source>
        <dbReference type="ARBA" id="ARBA00023288"/>
    </source>
</evidence>
<keyword evidence="6" id="KW-0564">Palmitate</keyword>
<evidence type="ECO:0000256" key="6">
    <source>
        <dbReference type="ARBA" id="ARBA00023139"/>
    </source>
</evidence>
<evidence type="ECO:0000256" key="3">
    <source>
        <dbReference type="ARBA" id="ARBA00022544"/>
    </source>
</evidence>
<dbReference type="InterPro" id="IPR046953">
    <property type="entry name" value="Spore_GerAC-like_C"/>
</dbReference>
<dbReference type="GO" id="GO:0009847">
    <property type="term" value="P:spore germination"/>
    <property type="evidence" value="ECO:0007669"/>
    <property type="project" value="InterPro"/>
</dbReference>
<accession>A0A3D9JTR1</accession>
<dbReference type="OrthoDB" id="2380468at2"/>
<dbReference type="InterPro" id="IPR038501">
    <property type="entry name" value="Spore_GerAC_C_sf"/>
</dbReference>
<evidence type="ECO:0000259" key="9">
    <source>
        <dbReference type="Pfam" id="PF05504"/>
    </source>
</evidence>
<dbReference type="PANTHER" id="PTHR35789">
    <property type="entry name" value="SPORE GERMINATION PROTEIN B3"/>
    <property type="match status" value="1"/>
</dbReference>
<evidence type="ECO:0000256" key="8">
    <source>
        <dbReference type="SAM" id="SignalP"/>
    </source>
</evidence>
<dbReference type="Pfam" id="PF05504">
    <property type="entry name" value="Spore_GerAC"/>
    <property type="match status" value="1"/>
</dbReference>
<comment type="caution">
    <text evidence="11">The sequence shown here is derived from an EMBL/GenBank/DDBJ whole genome shotgun (WGS) entry which is preliminary data.</text>
</comment>
<evidence type="ECO:0000256" key="1">
    <source>
        <dbReference type="ARBA" id="ARBA00004635"/>
    </source>
</evidence>
<sequence length="389" mass="44987">MPKLLLKLCALLTITLSSMTIAGCWDYKNIDRMNYLTSLSIDYENEQFVVYLQSAQFSEIARREGAPVGAKQNDVVGIGKGKSIADAMFKVYKSEQFPIYWGHIKTVIFTKRALRNVGIIDLTDLINRYREIRYNLWLFGTDEPIERLLNAFPFYNRSLYDSLMMKPDESYRQFSYIKPVYLYRFLSDTYERGKTAMIPRLTIDSSSWLEGGKPISLLIMDGAFFFKGTDFLGTLTTEQLIGKRYLDEKMFRVPLTIENEENPVITFVVRMKKFKVRYAVRDGRLNFNLDIKVKAFIDEMQQNLDEAKMRQLLEQEVEKTVRSTYDAGKNIGADILNLGYPIFKYHHSDWKSYLRGEGFASAALGSVRVRAMIIHSGKYKGRIAESPKS</sequence>
<dbReference type="PROSITE" id="PS51257">
    <property type="entry name" value="PROKAR_LIPOPROTEIN"/>
    <property type="match status" value="1"/>
</dbReference>
<dbReference type="InterPro" id="IPR008844">
    <property type="entry name" value="Spore_GerAC-like"/>
</dbReference>
<reference evidence="11 12" key="1">
    <citation type="submission" date="2018-07" db="EMBL/GenBank/DDBJ databases">
        <title>Genomic Encyclopedia of Type Strains, Phase III (KMG-III): the genomes of soil and plant-associated and newly described type strains.</title>
        <authorList>
            <person name="Whitman W."/>
        </authorList>
    </citation>
    <scope>NUCLEOTIDE SEQUENCE [LARGE SCALE GENOMIC DNA]</scope>
    <source>
        <strain evidence="11 12">CECT 7287</strain>
    </source>
</reference>
<evidence type="ECO:0000256" key="4">
    <source>
        <dbReference type="ARBA" id="ARBA00022729"/>
    </source>
</evidence>
<dbReference type="InterPro" id="IPR057336">
    <property type="entry name" value="GerAC_N"/>
</dbReference>
<evidence type="ECO:0000256" key="2">
    <source>
        <dbReference type="ARBA" id="ARBA00007886"/>
    </source>
</evidence>
<feature type="domain" description="Spore germination GerAC-like C-terminal" evidence="9">
    <location>
        <begin position="222"/>
        <end position="352"/>
    </location>
</feature>
<feature type="domain" description="Spore germination protein N-terminal" evidence="10">
    <location>
        <begin position="26"/>
        <end position="203"/>
    </location>
</feature>
<organism evidence="11 12">
    <name type="scientific">Cohnella phaseoli</name>
    <dbReference type="NCBI Taxonomy" id="456490"/>
    <lineage>
        <taxon>Bacteria</taxon>
        <taxon>Bacillati</taxon>
        <taxon>Bacillota</taxon>
        <taxon>Bacilli</taxon>
        <taxon>Bacillales</taxon>
        <taxon>Paenibacillaceae</taxon>
        <taxon>Cohnella</taxon>
    </lineage>
</organism>
<comment type="subcellular location">
    <subcellularLocation>
        <location evidence="1">Membrane</location>
        <topology evidence="1">Lipid-anchor</topology>
    </subcellularLocation>
</comment>
<evidence type="ECO:0000313" key="12">
    <source>
        <dbReference type="Proteomes" id="UP000256977"/>
    </source>
</evidence>
<dbReference type="GO" id="GO:0016020">
    <property type="term" value="C:membrane"/>
    <property type="evidence" value="ECO:0007669"/>
    <property type="project" value="UniProtKB-SubCell"/>
</dbReference>
<dbReference type="RefSeq" id="WP_116061107.1">
    <property type="nucleotide sequence ID" value="NZ_QRDZ01000009.1"/>
</dbReference>
<dbReference type="Pfam" id="PF25198">
    <property type="entry name" value="Spore_GerAC_N"/>
    <property type="match status" value="1"/>
</dbReference>
<evidence type="ECO:0000259" key="10">
    <source>
        <dbReference type="Pfam" id="PF25198"/>
    </source>
</evidence>
<keyword evidence="7" id="KW-0449">Lipoprotein</keyword>
<dbReference type="EMBL" id="QRDZ01000009">
    <property type="protein sequence ID" value="RED77493.1"/>
    <property type="molecule type" value="Genomic_DNA"/>
</dbReference>
<comment type="similarity">
    <text evidence="2">Belongs to the GerABKC lipoprotein family.</text>
</comment>
<gene>
    <name evidence="11" type="ORF">DFP98_109104</name>
</gene>
<keyword evidence="4 8" id="KW-0732">Signal</keyword>
<evidence type="ECO:0000313" key="11">
    <source>
        <dbReference type="EMBL" id="RED77493.1"/>
    </source>
</evidence>